<feature type="compositionally biased region" description="Polar residues" evidence="1">
    <location>
        <begin position="77"/>
        <end position="101"/>
    </location>
</feature>
<organism evidence="2 3">
    <name type="scientific">Candidatus Trichorickettsia mobilis</name>
    <dbReference type="NCBI Taxonomy" id="1346319"/>
    <lineage>
        <taxon>Bacteria</taxon>
        <taxon>Pseudomonadati</taxon>
        <taxon>Pseudomonadota</taxon>
        <taxon>Alphaproteobacteria</taxon>
        <taxon>Rickettsiales</taxon>
        <taxon>Rickettsiaceae</taxon>
        <taxon>Rickettsieae</taxon>
        <taxon>Candidatus Trichorickettsia</taxon>
    </lineage>
</organism>
<name>A0ABZ0UTF1_9RICK</name>
<accession>A0ABZ0UTF1</accession>
<proteinExistence type="predicted"/>
<dbReference type="Proteomes" id="UP001326613">
    <property type="component" value="Chromosome"/>
</dbReference>
<evidence type="ECO:0000256" key="1">
    <source>
        <dbReference type="SAM" id="MobiDB-lite"/>
    </source>
</evidence>
<feature type="region of interest" description="Disordered" evidence="1">
    <location>
        <begin position="73"/>
        <end position="101"/>
    </location>
</feature>
<evidence type="ECO:0000313" key="3">
    <source>
        <dbReference type="Proteomes" id="UP001326613"/>
    </source>
</evidence>
<reference evidence="2 3" key="1">
    <citation type="submission" date="2022-10" db="EMBL/GenBank/DDBJ databases">
        <title>Host association and intracellularity evolved multiple times independently in the Rickettsiales.</title>
        <authorList>
            <person name="Castelli M."/>
            <person name="Nardi T."/>
            <person name="Gammuto L."/>
            <person name="Bellinzona G."/>
            <person name="Sabaneyeva E."/>
            <person name="Potekhin A."/>
            <person name="Serra V."/>
            <person name="Petroni G."/>
            <person name="Sassera D."/>
        </authorList>
    </citation>
    <scope>NUCLEOTIDE SEQUENCE [LARGE SCALE GENOMIC DNA]</scope>
    <source>
        <strain evidence="2 3">Kr 154-4</strain>
    </source>
</reference>
<keyword evidence="3" id="KW-1185">Reference proteome</keyword>
<gene>
    <name evidence="2" type="ORF">Trichorick_01219</name>
</gene>
<dbReference type="RefSeq" id="WP_323738090.1">
    <property type="nucleotide sequence ID" value="NZ_CP112932.1"/>
</dbReference>
<dbReference type="EMBL" id="CP112932">
    <property type="protein sequence ID" value="WPY01309.1"/>
    <property type="molecule type" value="Genomic_DNA"/>
</dbReference>
<sequence length="101" mass="11740">MKKKSTKLPIPVSEEEKKHYLKKIEEIEKNGVSEQVKLLVMQMMQGKKVTAEQFVKALNDQYVTERFNLENMENKENNPFSANISGENSKIQYDQSDQNDS</sequence>
<evidence type="ECO:0000313" key="2">
    <source>
        <dbReference type="EMBL" id="WPY01309.1"/>
    </source>
</evidence>
<protein>
    <submittedName>
        <fullName evidence="2">Uncharacterized protein</fullName>
    </submittedName>
</protein>